<accession>A0A6F8XT19</accession>
<evidence type="ECO:0000313" key="2">
    <source>
        <dbReference type="Proteomes" id="UP000502508"/>
    </source>
</evidence>
<protein>
    <recommendedName>
        <fullName evidence="3">DUF1203 domain-containing protein</fullName>
    </recommendedName>
</protein>
<reference evidence="1 2" key="1">
    <citation type="submission" date="2020-03" db="EMBL/GenBank/DDBJ databases">
        <title>Whole genome shotgun sequence of Phytohabitans flavus NBRC 107702.</title>
        <authorList>
            <person name="Komaki H."/>
            <person name="Tamura T."/>
        </authorList>
    </citation>
    <scope>NUCLEOTIDE SEQUENCE [LARGE SCALE GENOMIC DNA]</scope>
    <source>
        <strain evidence="1 2">NBRC 107702</strain>
    </source>
</reference>
<dbReference type="RefSeq" id="WP_173036825.1">
    <property type="nucleotide sequence ID" value="NZ_AP022870.1"/>
</dbReference>
<dbReference type="KEGG" id="pfla:Pflav_032980"/>
<proteinExistence type="predicted"/>
<gene>
    <name evidence="1" type="ORF">Pflav_032980</name>
</gene>
<keyword evidence="2" id="KW-1185">Reference proteome</keyword>
<name>A0A6F8XT19_9ACTN</name>
<dbReference type="Pfam" id="PF06718">
    <property type="entry name" value="DUF1203"/>
    <property type="match status" value="1"/>
</dbReference>
<evidence type="ECO:0008006" key="3">
    <source>
        <dbReference type="Google" id="ProtNLM"/>
    </source>
</evidence>
<dbReference type="AlphaFoldDB" id="A0A6F8XT19"/>
<dbReference type="Proteomes" id="UP000502508">
    <property type="component" value="Chromosome"/>
</dbReference>
<organism evidence="1 2">
    <name type="scientific">Phytohabitans flavus</name>
    <dbReference type="NCBI Taxonomy" id="1076124"/>
    <lineage>
        <taxon>Bacteria</taxon>
        <taxon>Bacillati</taxon>
        <taxon>Actinomycetota</taxon>
        <taxon>Actinomycetes</taxon>
        <taxon>Micromonosporales</taxon>
        <taxon>Micromonosporaceae</taxon>
    </lineage>
</organism>
<sequence length="162" mass="18017">MAAYRVIPLDEELAWTVRGSLWAPQHRHPAYVDIADAPGPCRVCLRPFRMGVERRILFTYDPFRRHHSFPLPSPVQIHEDACGVYKGQGVPAGLAGLPMTLDGYGAGRELIAEERPTSFAELEPAIARIFVRPSVVYIHVRDTDSGFFVCELVRAEAMGLAS</sequence>
<reference evidence="1 2" key="2">
    <citation type="submission" date="2020-03" db="EMBL/GenBank/DDBJ databases">
        <authorList>
            <person name="Ichikawa N."/>
            <person name="Kimura A."/>
            <person name="Kitahashi Y."/>
            <person name="Uohara A."/>
        </authorList>
    </citation>
    <scope>NUCLEOTIDE SEQUENCE [LARGE SCALE GENOMIC DNA]</scope>
    <source>
        <strain evidence="1 2">NBRC 107702</strain>
    </source>
</reference>
<dbReference type="InterPro" id="IPR009593">
    <property type="entry name" value="DUF1203"/>
</dbReference>
<dbReference type="EMBL" id="AP022870">
    <property type="protein sequence ID" value="BCB76888.1"/>
    <property type="molecule type" value="Genomic_DNA"/>
</dbReference>
<evidence type="ECO:0000313" key="1">
    <source>
        <dbReference type="EMBL" id="BCB76888.1"/>
    </source>
</evidence>